<dbReference type="EMBL" id="CAXAMN010003536">
    <property type="protein sequence ID" value="CAK9005058.1"/>
    <property type="molecule type" value="Genomic_DNA"/>
</dbReference>
<reference evidence="4 5" key="1">
    <citation type="submission" date="2024-02" db="EMBL/GenBank/DDBJ databases">
        <authorList>
            <person name="Chen Y."/>
            <person name="Shah S."/>
            <person name="Dougan E. K."/>
            <person name="Thang M."/>
            <person name="Chan C."/>
        </authorList>
    </citation>
    <scope>NUCLEOTIDE SEQUENCE [LARGE SCALE GENOMIC DNA]</scope>
</reference>
<evidence type="ECO:0000313" key="5">
    <source>
        <dbReference type="Proteomes" id="UP001642484"/>
    </source>
</evidence>
<keyword evidence="3" id="KW-0808">Transferase</keyword>
<evidence type="ECO:0000256" key="3">
    <source>
        <dbReference type="ARBA" id="ARBA00022679"/>
    </source>
</evidence>
<sequence length="424" mass="47731">MKEPFRASSSHASTQYQVRSVDAEQQRCPSSSGVCECPACCLGAEFARVVNRTRSVHESWGFVRFKLPEGAARAVSFEDWEGLLKDSGLSETSLNVATCAAESEEEVVSEATVIKALEREDAATFDFESFRGRFSKDLARPVLRRDAEVIFRVLQQHRPDTTLQAQLQAAKDAAELPGGKGLLLLTAYSRNYAPGKVCETANRTYAERHGYDFECDVLPADEMLDAIAPRDAHTWYKVLMLRRAIAAGKHGFVVWIDADALVVDQEKPLEAFIAQAEGRDLIVQEDLSAECRINCGVMIFRRTSWCQTLLRLLWEGNLSRRHHCKAYYEQSALVRLLVEAGELDPRPRGRLQHRALSDKLCILPLRCLQTNRLREVQLEGDEQTFIFHPLFASENFAEDKAEALLRIDAAKRKDTAGVAFEFIF</sequence>
<dbReference type="PANTHER" id="PTHR31306">
    <property type="entry name" value="ALPHA-1,6-MANNOSYLTRANSFERASE MNN11-RELATED"/>
    <property type="match status" value="1"/>
</dbReference>
<dbReference type="InterPro" id="IPR029044">
    <property type="entry name" value="Nucleotide-diphossugar_trans"/>
</dbReference>
<evidence type="ECO:0000256" key="1">
    <source>
        <dbReference type="ARBA" id="ARBA00005664"/>
    </source>
</evidence>
<evidence type="ECO:0000256" key="2">
    <source>
        <dbReference type="ARBA" id="ARBA00022676"/>
    </source>
</evidence>
<dbReference type="InterPro" id="IPR008630">
    <property type="entry name" value="Glyco_trans_34"/>
</dbReference>
<keyword evidence="5" id="KW-1185">Reference proteome</keyword>
<dbReference type="Pfam" id="PF05637">
    <property type="entry name" value="Glyco_transf_34"/>
    <property type="match status" value="1"/>
</dbReference>
<proteinExistence type="inferred from homology"/>
<evidence type="ECO:0000313" key="4">
    <source>
        <dbReference type="EMBL" id="CAK9005058.1"/>
    </source>
</evidence>
<organism evidence="4 5">
    <name type="scientific">Durusdinium trenchii</name>
    <dbReference type="NCBI Taxonomy" id="1381693"/>
    <lineage>
        <taxon>Eukaryota</taxon>
        <taxon>Sar</taxon>
        <taxon>Alveolata</taxon>
        <taxon>Dinophyceae</taxon>
        <taxon>Suessiales</taxon>
        <taxon>Symbiodiniaceae</taxon>
        <taxon>Durusdinium</taxon>
    </lineage>
</organism>
<dbReference type="Gene3D" id="3.90.550.10">
    <property type="entry name" value="Spore Coat Polysaccharide Biosynthesis Protein SpsA, Chain A"/>
    <property type="match status" value="1"/>
</dbReference>
<evidence type="ECO:0008006" key="6">
    <source>
        <dbReference type="Google" id="ProtNLM"/>
    </source>
</evidence>
<name>A0ABP0IR38_9DINO</name>
<comment type="caution">
    <text evidence="4">The sequence shown here is derived from an EMBL/GenBank/DDBJ whole genome shotgun (WGS) entry which is preliminary data.</text>
</comment>
<keyword evidence="2" id="KW-0328">Glycosyltransferase</keyword>
<gene>
    <name evidence="4" type="ORF">CCMP2556_LOCUS7922</name>
</gene>
<dbReference type="PANTHER" id="PTHR31306:SF4">
    <property type="entry name" value="ALPHA-1,2-GALACTOSYLTRANSFERASE"/>
    <property type="match status" value="1"/>
</dbReference>
<dbReference type="Proteomes" id="UP001642484">
    <property type="component" value="Unassembled WGS sequence"/>
</dbReference>
<dbReference type="SUPFAM" id="SSF53448">
    <property type="entry name" value="Nucleotide-diphospho-sugar transferases"/>
    <property type="match status" value="1"/>
</dbReference>
<comment type="similarity">
    <text evidence="1">Belongs to the glycosyltransferase 34 family.</text>
</comment>
<accession>A0ABP0IR38</accession>
<protein>
    <recommendedName>
        <fullName evidence="6">Nucleotide-diphospho-sugar transferase domain-containing protein</fullName>
    </recommendedName>
</protein>